<dbReference type="EMBL" id="ASPP01023532">
    <property type="protein sequence ID" value="ETO10314.1"/>
    <property type="molecule type" value="Genomic_DNA"/>
</dbReference>
<feature type="compositionally biased region" description="Basic and acidic residues" evidence="1">
    <location>
        <begin position="277"/>
        <end position="286"/>
    </location>
</feature>
<feature type="region of interest" description="Disordered" evidence="1">
    <location>
        <begin position="237"/>
        <end position="286"/>
    </location>
</feature>
<dbReference type="InterPro" id="IPR036691">
    <property type="entry name" value="Endo/exonu/phosph_ase_sf"/>
</dbReference>
<dbReference type="OrthoDB" id="9975959at2759"/>
<dbReference type="AlphaFoldDB" id="X6M8S7"/>
<evidence type="ECO:0008006" key="5">
    <source>
        <dbReference type="Google" id="ProtNLM"/>
    </source>
</evidence>
<keyword evidence="2" id="KW-0472">Membrane</keyword>
<proteinExistence type="predicted"/>
<comment type="caution">
    <text evidence="3">The sequence shown here is derived from an EMBL/GenBank/DDBJ whole genome shotgun (WGS) entry which is preliminary data.</text>
</comment>
<feature type="compositionally biased region" description="Basic and acidic residues" evidence="1">
    <location>
        <begin position="255"/>
        <end position="264"/>
    </location>
</feature>
<keyword evidence="2" id="KW-0812">Transmembrane</keyword>
<gene>
    <name evidence="3" type="ORF">RFI_27063</name>
</gene>
<reference evidence="3 4" key="1">
    <citation type="journal article" date="2013" name="Curr. Biol.">
        <title>The Genome of the Foraminiferan Reticulomyxa filosa.</title>
        <authorList>
            <person name="Glockner G."/>
            <person name="Hulsmann N."/>
            <person name="Schleicher M."/>
            <person name="Noegel A.A."/>
            <person name="Eichinger L."/>
            <person name="Gallinger C."/>
            <person name="Pawlowski J."/>
            <person name="Sierra R."/>
            <person name="Euteneuer U."/>
            <person name="Pillet L."/>
            <person name="Moustafa A."/>
            <person name="Platzer M."/>
            <person name="Groth M."/>
            <person name="Szafranski K."/>
            <person name="Schliwa M."/>
        </authorList>
    </citation>
    <scope>NUCLEOTIDE SEQUENCE [LARGE SCALE GENOMIC DNA]</scope>
</reference>
<evidence type="ECO:0000313" key="4">
    <source>
        <dbReference type="Proteomes" id="UP000023152"/>
    </source>
</evidence>
<dbReference type="SUPFAM" id="SSF56219">
    <property type="entry name" value="DNase I-like"/>
    <property type="match status" value="1"/>
</dbReference>
<accession>X6M8S7</accession>
<keyword evidence="4" id="KW-1185">Reference proteome</keyword>
<protein>
    <recommendedName>
        <fullName evidence="5">Endonuclease/exonuclease/phosphatase domain-containing protein</fullName>
    </recommendedName>
</protein>
<name>X6M8S7_RETFI</name>
<keyword evidence="2" id="KW-1133">Transmembrane helix</keyword>
<dbReference type="Gene3D" id="3.60.10.10">
    <property type="entry name" value="Endonuclease/exonuclease/phosphatase"/>
    <property type="match status" value="1"/>
</dbReference>
<evidence type="ECO:0000256" key="1">
    <source>
        <dbReference type="SAM" id="MobiDB-lite"/>
    </source>
</evidence>
<dbReference type="Proteomes" id="UP000023152">
    <property type="component" value="Unassembled WGS sequence"/>
</dbReference>
<evidence type="ECO:0000313" key="3">
    <source>
        <dbReference type="EMBL" id="ETO10314.1"/>
    </source>
</evidence>
<evidence type="ECO:0000256" key="2">
    <source>
        <dbReference type="SAM" id="Phobius"/>
    </source>
</evidence>
<organism evidence="3 4">
    <name type="scientific">Reticulomyxa filosa</name>
    <dbReference type="NCBI Taxonomy" id="46433"/>
    <lineage>
        <taxon>Eukaryota</taxon>
        <taxon>Sar</taxon>
        <taxon>Rhizaria</taxon>
        <taxon>Retaria</taxon>
        <taxon>Foraminifera</taxon>
        <taxon>Monothalamids</taxon>
        <taxon>Reticulomyxidae</taxon>
        <taxon>Reticulomyxa</taxon>
    </lineage>
</organism>
<sequence>MKQTNKQTKKIDNENGSRVSPYGVLIAIRRDKLSIKQLQVSDLPSEMCRKLLSAHLNTLDVWVNTIHLESLENQQLRIQQLQLIFETYFKAVIFIFIIILLLERDSKQTNKQTNKQKKQGESSCLLMGDFNYGDKDAENKYIPKDFIDCWLEFARTNHLDVLTGSTCSGDRYDKILAKMQSGKDTWKVSAFEKLGRYFLPSDHLELALVHLNFHLVKKKKSLYAYNHINRTKKLLFHIPKPKENKGKEQKKKKENKLDQGKTKLEMTNTKKKKEKQQKRDDKNNNQ</sequence>
<feature type="transmembrane region" description="Helical" evidence="2">
    <location>
        <begin position="83"/>
        <end position="102"/>
    </location>
</feature>